<reference evidence="4" key="1">
    <citation type="journal article" date="2014" name="Int. J. Syst. Evol. Microbiol.">
        <title>Complete genome sequence of Corynebacterium casei LMG S-19264T (=DSM 44701T), isolated from a smear-ripened cheese.</title>
        <authorList>
            <consortium name="US DOE Joint Genome Institute (JGI-PGF)"/>
            <person name="Walter F."/>
            <person name="Albersmeier A."/>
            <person name="Kalinowski J."/>
            <person name="Ruckert C."/>
        </authorList>
    </citation>
    <scope>NUCLEOTIDE SEQUENCE</scope>
    <source>
        <strain evidence="4">KCTC 22169</strain>
    </source>
</reference>
<dbReference type="SUPFAM" id="SSF50969">
    <property type="entry name" value="YVTN repeat-like/Quinoprotein amine dehydrogenase"/>
    <property type="match status" value="1"/>
</dbReference>
<keyword evidence="5" id="KW-1185">Reference proteome</keyword>
<feature type="region of interest" description="Disordered" evidence="1">
    <location>
        <begin position="1368"/>
        <end position="1387"/>
    </location>
</feature>
<feature type="compositionally biased region" description="Basic and acidic residues" evidence="1">
    <location>
        <begin position="440"/>
        <end position="450"/>
    </location>
</feature>
<feature type="compositionally biased region" description="Polar residues" evidence="1">
    <location>
        <begin position="452"/>
        <end position="465"/>
    </location>
</feature>
<evidence type="ECO:0000313" key="5">
    <source>
        <dbReference type="Proteomes" id="UP000626148"/>
    </source>
</evidence>
<evidence type="ECO:0000259" key="2">
    <source>
        <dbReference type="Pfam" id="PF20148"/>
    </source>
</evidence>
<name>A0A918KJ69_9GAMM</name>
<dbReference type="InterPro" id="IPR045351">
    <property type="entry name" value="DUF6531"/>
</dbReference>
<organism evidence="4 5">
    <name type="scientific">Saccharospirillum salsuginis</name>
    <dbReference type="NCBI Taxonomy" id="418750"/>
    <lineage>
        <taxon>Bacteria</taxon>
        <taxon>Pseudomonadati</taxon>
        <taxon>Pseudomonadota</taxon>
        <taxon>Gammaproteobacteria</taxon>
        <taxon>Oceanospirillales</taxon>
        <taxon>Saccharospirillaceae</taxon>
        <taxon>Saccharospirillum</taxon>
    </lineage>
</organism>
<dbReference type="EMBL" id="BMXR01000009">
    <property type="protein sequence ID" value="GGX64947.1"/>
    <property type="molecule type" value="Genomic_DNA"/>
</dbReference>
<dbReference type="InterPro" id="IPR006530">
    <property type="entry name" value="YD"/>
</dbReference>
<feature type="domain" description="DUF6883" evidence="3">
    <location>
        <begin position="1675"/>
        <end position="1783"/>
    </location>
</feature>
<sequence>MSDDFTTNPRGDDDKTSARYHHRPTSIGTMGNSSPTDRSSEQKNTRGDRAAVADLPRAIRNRLDPHWSDWTLLSEDEARYLVATDHCRFFTLNQRGRWEEIRGRIIGSTDPWVCLERASTNPNKRTRSDGGGSSRSDRGADGYDTPSAEDRAALADYQPEGTRTDHDLRLRYLDDQGEPVPDIKYTVRLQSQEYTGRLDDNGEAVLHYLPAGEAKIHYEADHSRLPQLRQDLKTLLDNIIDERSDRKAMLDDLLAESDFVEQGLILTGAFMVSLWDSAVDLKNTAVDAIVGTADGVAAASAALYEKLADGYSLDELEDDFAYVVTEAGHAIDQAQKAYTVLKWLATDDETWALLVGFPKRFFNSMSTVEKVEALGSLAFDILFAIALAVATALTAGAAAAVAGSAAAIKYSRYFTDTIGTLRRIYRLLPTGEIEKRYDRVQIRQPEERHTGQYRTRQATLTQPGENKTHSDSTTDTDESTLCEAHSTTCGDPINMLTGEELFSHVDFELGGPLPLVWKRLYRSTASARQSELGCGWSHPFDQSLTLKADQLIHRDAEGASISFPLPASGGRVRNQWGTVLRRFDDHLTVQQTNGLWHFEPDPDQPERWRLSQWSTPDRKHSWQLHYDQGALTRATATWGARLNFISGQRSSSQPGWHRITGRAGPHVQERTLAHYRLDRHGDLIAARDALGGLEQYRYHHHLFRLRRTATGLTFRFDWDGTEPTARCTRQYADSGEYDYHFDWDTPNRTSRTTDSRGYTETFVFDAEGHLTQHTRADGSIERWDYDSQGRLRTHTDPLGNATRFEHDAQDRLVKRIDALGNEYKLHYWNDSPHPSQIIDPLGRRTAYRYNNDGQLISSRHPDGTEERWAYRGDHLIAHRDHAGREHRYLWDERGQLTRHLCLGIALDDDIPWHRTSNARRDERIAPPDDWRVFQPLDRIEYAPKSENTQYAAKDNGEAKNDGTWLNHPLVTVLADTRFGYDDQGRLHTRTDLNGREQHYQYDDHGRLITQINEHNQAWRYDYDKAGRLVSQTDPGGRTTRLRYGPFAQPEAKILPNGREIRYEYDTERNLTALINGNGRDHRFEYDGCERLTREIGVDGRTTEYRYNEAGHLIGLTEGPITADFERDALGQLIREQYRHAERPEAATWTEYQYSALGQLIGARNDHAEHRFEFDQVGRLTFDQIRQHFRGHYNKVRPHQHDQCFEYSAFDRPFRVQHSAVTAKPQDHELSWLMRDTRHRGWEERIDWDDYGRLHGMTLTLPNDRSYRPEHVVPLLRQRYSDQGLLTERTQGQHQLLFDYDPEQRLSRYRRMKPTDADRPVQDRTQTLLQDRRYGFDDQSRINRIDDLYRGQRRYGYDPLDQLTRVEERRPGDATATVQPENVDPAGNRLPDGLDQLLDNRLPFHGDRHFTYDEHGNLIRIQRGTDKRLEQRLGYNAKHQLIQLDDYKDGELQQRLLFRYDALGRRIDKEVHRWQHPTHLPFGSVDWSDDQKDHYLKSQPKELSRAYTEAYIWQGQKLIQTRHIDRKYKPVNCRMYAYEPDSHVPVAMYDQQLGLHHIDTDHAGTPKALYNHETGEEVWSTDHEVYGKILDTEAKIIHPVTGLSFEPNLRMQGQYEDIETGLYQNCYRFYDPNVGRYINQDPIGLLGGLNAYQYTPNPIDYIDPLGLSNKECGDWRLAGANNAIIDPRKLTEYALNPDHPRGKDKARVFEAALGFNQTNATDLLEQLREGVMNNTPIAGKVDQYGSRFTVDIPVVGPNGEAIVRTGWIYKPDSSVPEMTTLFVK</sequence>
<dbReference type="Gene3D" id="2.180.10.10">
    <property type="entry name" value="RHS repeat-associated core"/>
    <property type="match status" value="3"/>
</dbReference>
<gene>
    <name evidence="4" type="ORF">GCM10007392_36010</name>
</gene>
<accession>A0A918KJ69</accession>
<dbReference type="InterPro" id="IPR011044">
    <property type="entry name" value="Quino_amine_DH_bsu"/>
</dbReference>
<feature type="domain" description="DUF6531" evidence="2">
    <location>
        <begin position="490"/>
        <end position="563"/>
    </location>
</feature>
<feature type="region of interest" description="Disordered" evidence="1">
    <location>
        <begin position="118"/>
        <end position="160"/>
    </location>
</feature>
<dbReference type="Proteomes" id="UP000626148">
    <property type="component" value="Unassembled WGS sequence"/>
</dbReference>
<comment type="caution">
    <text evidence="4">The sequence shown here is derived from an EMBL/GenBank/DDBJ whole genome shotgun (WGS) entry which is preliminary data.</text>
</comment>
<protein>
    <recommendedName>
        <fullName evidence="6">RHS repeat-associated core domain-containing protein</fullName>
    </recommendedName>
</protein>
<dbReference type="PANTHER" id="PTHR32305">
    <property type="match status" value="1"/>
</dbReference>
<dbReference type="InterPro" id="IPR022385">
    <property type="entry name" value="Rhs_assc_core"/>
</dbReference>
<evidence type="ECO:0000256" key="1">
    <source>
        <dbReference type="SAM" id="MobiDB-lite"/>
    </source>
</evidence>
<dbReference type="PANTHER" id="PTHR32305:SF15">
    <property type="entry name" value="PROTEIN RHSA-RELATED"/>
    <property type="match status" value="1"/>
</dbReference>
<dbReference type="Pfam" id="PF21814">
    <property type="entry name" value="DUF6883"/>
    <property type="match status" value="1"/>
</dbReference>
<dbReference type="InterPro" id="IPR031325">
    <property type="entry name" value="RHS_repeat"/>
</dbReference>
<dbReference type="Pfam" id="PF05593">
    <property type="entry name" value="RHS_repeat"/>
    <property type="match status" value="3"/>
</dbReference>
<evidence type="ECO:0000313" key="4">
    <source>
        <dbReference type="EMBL" id="GGX64947.1"/>
    </source>
</evidence>
<dbReference type="InterPro" id="IPR049250">
    <property type="entry name" value="DUF6883"/>
</dbReference>
<reference evidence="4" key="2">
    <citation type="submission" date="2020-09" db="EMBL/GenBank/DDBJ databases">
        <authorList>
            <person name="Sun Q."/>
            <person name="Kim S."/>
        </authorList>
    </citation>
    <scope>NUCLEOTIDE SEQUENCE</scope>
    <source>
        <strain evidence="4">KCTC 22169</strain>
    </source>
</reference>
<feature type="compositionally biased region" description="Basic and acidic residues" evidence="1">
    <location>
        <begin position="38"/>
        <end position="51"/>
    </location>
</feature>
<proteinExistence type="predicted"/>
<dbReference type="NCBIfam" id="TIGR01643">
    <property type="entry name" value="YD_repeat_2x"/>
    <property type="match status" value="5"/>
</dbReference>
<dbReference type="NCBIfam" id="TIGR03696">
    <property type="entry name" value="Rhs_assc_core"/>
    <property type="match status" value="1"/>
</dbReference>
<dbReference type="InterPro" id="IPR050708">
    <property type="entry name" value="T6SS_VgrG/RHS"/>
</dbReference>
<feature type="region of interest" description="Disordered" evidence="1">
    <location>
        <begin position="440"/>
        <end position="479"/>
    </location>
</feature>
<feature type="compositionally biased region" description="Polar residues" evidence="1">
    <location>
        <begin position="26"/>
        <end position="37"/>
    </location>
</feature>
<evidence type="ECO:0000259" key="3">
    <source>
        <dbReference type="Pfam" id="PF21814"/>
    </source>
</evidence>
<feature type="region of interest" description="Disordered" evidence="1">
    <location>
        <begin position="1"/>
        <end position="51"/>
    </location>
</feature>
<dbReference type="RefSeq" id="WP_189611264.1">
    <property type="nucleotide sequence ID" value="NZ_BMXR01000009.1"/>
</dbReference>
<evidence type="ECO:0008006" key="6">
    <source>
        <dbReference type="Google" id="ProtNLM"/>
    </source>
</evidence>
<dbReference type="Pfam" id="PF20148">
    <property type="entry name" value="DUF6531"/>
    <property type="match status" value="1"/>
</dbReference>